<protein>
    <recommendedName>
        <fullName evidence="1">SH3 fold domain-containing protein</fullName>
    </recommendedName>
</protein>
<dbReference type="OrthoDB" id="17354at10239"/>
<evidence type="ECO:0000259" key="1">
    <source>
        <dbReference type="Pfam" id="PF20287"/>
    </source>
</evidence>
<proteinExistence type="predicted"/>
<organism evidence="2 3">
    <name type="scientific">Erwinia phage vB_EamM_EarlPhillipIV</name>
    <dbReference type="NCBI Taxonomy" id="1883372"/>
    <lineage>
        <taxon>Viruses</taxon>
        <taxon>Duplodnaviria</taxon>
        <taxon>Heunggongvirae</taxon>
        <taxon>Uroviricota</taxon>
        <taxon>Caudoviricetes</taxon>
        <taxon>Chimalliviridae</taxon>
        <taxon>Derbicusvirus</taxon>
        <taxon>Derbicusvirus derbicus</taxon>
    </lineage>
</organism>
<dbReference type="KEGG" id="vg:29061621"/>
<dbReference type="Proteomes" id="UP000201594">
    <property type="component" value="Segment"/>
</dbReference>
<sequence length="135" mass="14915">MFDISTVPHGSVVNITYDTPLLGTEQYVEVLGTSCGYKMAMEIEDVNAIHQNIYSSLEAQPTNNLTAYNFIVFVDSEGKQRVAADAWIRNITVVKKIKAQCTVEIDSVDEIEHIRKALAARGLNDVVITVIEVQG</sequence>
<evidence type="ECO:0000313" key="3">
    <source>
        <dbReference type="Proteomes" id="UP000201594"/>
    </source>
</evidence>
<feature type="domain" description="SH3 fold" evidence="1">
    <location>
        <begin position="8"/>
        <end position="124"/>
    </location>
</feature>
<dbReference type="GeneID" id="29061621"/>
<dbReference type="EMBL" id="KX397367">
    <property type="protein sequence ID" value="ANZ48867.1"/>
    <property type="molecule type" value="Genomic_DNA"/>
</dbReference>
<dbReference type="InterPro" id="IPR046907">
    <property type="entry name" value="SH3DP"/>
</dbReference>
<dbReference type="Pfam" id="PF20287">
    <property type="entry name" value="SH3DP"/>
    <property type="match status" value="1"/>
</dbReference>
<dbReference type="RefSeq" id="YP_009278329.1">
    <property type="nucleotide sequence ID" value="NC_031007.1"/>
</dbReference>
<reference evidence="2 3" key="1">
    <citation type="submission" date="2016-06" db="EMBL/GenBank/DDBJ databases">
        <authorList>
            <person name="Kjaerup R.B."/>
            <person name="Dalgaard T.S."/>
            <person name="Juul-Madsen H.R."/>
        </authorList>
    </citation>
    <scope>NUCLEOTIDE SEQUENCE [LARGE SCALE GENOMIC DNA]</scope>
</reference>
<name>A0A1B2IC72_9CAUD</name>
<gene>
    <name evidence="2" type="ORF">EARLPHILLIPIV_17</name>
</gene>
<accession>A0A1B2IC72</accession>
<evidence type="ECO:0000313" key="2">
    <source>
        <dbReference type="EMBL" id="ANZ48867.1"/>
    </source>
</evidence>